<dbReference type="AlphaFoldDB" id="A0A2K8Z2L0"/>
<dbReference type="Gene3D" id="2.130.10.130">
    <property type="entry name" value="Integrin alpha, N-terminal"/>
    <property type="match status" value="2"/>
</dbReference>
<name>A0A2K8Z2L0_9BACT</name>
<dbReference type="InterPro" id="IPR028994">
    <property type="entry name" value="Integrin_alpha_N"/>
</dbReference>
<evidence type="ECO:0000313" key="4">
    <source>
        <dbReference type="EMBL" id="AUD04120.1"/>
    </source>
</evidence>
<dbReference type="InterPro" id="IPR026444">
    <property type="entry name" value="Secre_tail"/>
</dbReference>
<feature type="chain" id="PRO_5014662266" description="Secretion system C-terminal sorting domain-containing protein" evidence="2">
    <location>
        <begin position="19"/>
        <end position="749"/>
    </location>
</feature>
<feature type="signal peptide" evidence="2">
    <location>
        <begin position="1"/>
        <end position="18"/>
    </location>
</feature>
<feature type="domain" description="Secretion system C-terminal sorting" evidence="3">
    <location>
        <begin position="676"/>
        <end position="747"/>
    </location>
</feature>
<evidence type="ECO:0000313" key="5">
    <source>
        <dbReference type="Proteomes" id="UP000232883"/>
    </source>
</evidence>
<dbReference type="KEGG" id="spir:CWM47_21170"/>
<keyword evidence="5" id="KW-1185">Reference proteome</keyword>
<dbReference type="Proteomes" id="UP000232883">
    <property type="component" value="Chromosome"/>
</dbReference>
<dbReference type="EMBL" id="CP025096">
    <property type="protein sequence ID" value="AUD04120.1"/>
    <property type="molecule type" value="Genomic_DNA"/>
</dbReference>
<protein>
    <recommendedName>
        <fullName evidence="3">Secretion system C-terminal sorting domain-containing protein</fullName>
    </recommendedName>
</protein>
<dbReference type="InterPro" id="IPR013517">
    <property type="entry name" value="FG-GAP"/>
</dbReference>
<reference evidence="4 5" key="1">
    <citation type="submission" date="2017-11" db="EMBL/GenBank/DDBJ databases">
        <title>Taxonomic description and genome sequences of Spirosoma HA7 sp. nov., isolated from pollen microhabitat of Corylus avellana.</title>
        <authorList>
            <person name="Ambika Manirajan B."/>
            <person name="Suarez C."/>
            <person name="Ratering S."/>
            <person name="Geissler-Plaum R."/>
            <person name="Cardinale M."/>
            <person name="Sylvia S."/>
        </authorList>
    </citation>
    <scope>NUCLEOTIDE SEQUENCE [LARGE SCALE GENOMIC DNA]</scope>
    <source>
        <strain evidence="4 5">HA7</strain>
    </source>
</reference>
<organism evidence="4 5">
    <name type="scientific">Spirosoma pollinicola</name>
    <dbReference type="NCBI Taxonomy" id="2057025"/>
    <lineage>
        <taxon>Bacteria</taxon>
        <taxon>Pseudomonadati</taxon>
        <taxon>Bacteroidota</taxon>
        <taxon>Cytophagia</taxon>
        <taxon>Cytophagales</taxon>
        <taxon>Cytophagaceae</taxon>
        <taxon>Spirosoma</taxon>
    </lineage>
</organism>
<dbReference type="RefSeq" id="WP_100990186.1">
    <property type="nucleotide sequence ID" value="NZ_CP025096.1"/>
</dbReference>
<evidence type="ECO:0000256" key="1">
    <source>
        <dbReference type="ARBA" id="ARBA00022729"/>
    </source>
</evidence>
<dbReference type="NCBIfam" id="TIGR04183">
    <property type="entry name" value="Por_Secre_tail"/>
    <property type="match status" value="1"/>
</dbReference>
<evidence type="ECO:0000259" key="3">
    <source>
        <dbReference type="Pfam" id="PF18962"/>
    </source>
</evidence>
<dbReference type="PANTHER" id="PTHR44103">
    <property type="entry name" value="PROPROTEIN CONVERTASE P"/>
    <property type="match status" value="1"/>
</dbReference>
<dbReference type="PANTHER" id="PTHR44103:SF1">
    <property type="entry name" value="PROPROTEIN CONVERTASE P"/>
    <property type="match status" value="1"/>
</dbReference>
<dbReference type="SUPFAM" id="SSF69318">
    <property type="entry name" value="Integrin alpha N-terminal domain"/>
    <property type="match status" value="3"/>
</dbReference>
<accession>A0A2K8Z2L0</accession>
<dbReference type="Pfam" id="PF01839">
    <property type="entry name" value="FG-GAP"/>
    <property type="match status" value="1"/>
</dbReference>
<evidence type="ECO:0000256" key="2">
    <source>
        <dbReference type="SAM" id="SignalP"/>
    </source>
</evidence>
<dbReference type="Pfam" id="PF18962">
    <property type="entry name" value="Por_Secre_tail"/>
    <property type="match status" value="1"/>
</dbReference>
<proteinExistence type="predicted"/>
<sequence length="749" mass="82200">MKYFYAFCLLIGSLVSYAQSGGTIKFEYDQTPTVSLNGVALANPWVGGLNALQYSTIRLNTDERDDLVVFDRTTHKVSTFLATDDPSGNGVRWQYAPQYETAFPADLYGWLLLVDYDGDGRKDLFTSGNSNVRVLHNESQNGQLFFKVAIDPLMTVGLNGPRPIQLYVNTIDLPAITDYDDDGDIDIITFDADGNVLAYQKNMSVEQTGQKGGLLFKRTGDVCWGHFHKEFCNDFTFGIQCEDGSGSGGRKLANPANARPMHTGNALTVVDTDGDGHKDLLFGFVSCENIARLRNAGPNSDKANYVSYDSLYPRTDPILFPAFPATYWEDVDGDGQKDLLASPNVTANDGYVFDFRQSSWFYKNMGTTQKPLLQLVQKDFLQRDMLDLGERSAPALADLDGDGDLDLLVGYAGTGTGRQYRAGIWQFDNQGTRQKPAFVLVSTDYLGISQSLTLTNIAPSFADVDANGSLDLVLTGVSTSTTDIRVFLNSSPVGAPAHYSLSQAILWPTPDLMAPQDLLTVTDVNQDQLPDLLISRYQLGTILYYQNVGTLARPDFQLWNQSFGGLEADYFTTVRTRSLVVTDVNHDQRNELILAADDGTVKVYEFPLPPYQSLTLLDSLPALGYTGAGLIATAADLDGDELPDLLLGSTGGGLRYLRNTSQKQRPVGLNPDTPWVYPSPADDYLLIRSVATGQVELLSLLGQVIQPARTVQAHEITSLDVKTIPAGLYLVRLTTVDQKQLIQKVIISR</sequence>
<gene>
    <name evidence="4" type="ORF">CWM47_21170</name>
</gene>
<dbReference type="OrthoDB" id="9816120at2"/>
<keyword evidence="1 2" id="KW-0732">Signal</keyword>